<feature type="transmembrane region" description="Helical" evidence="10">
    <location>
        <begin position="255"/>
        <end position="283"/>
    </location>
</feature>
<dbReference type="PANTHER" id="PTHR43298:SF2">
    <property type="entry name" value="FMN_FAD EXPORTER YEEO-RELATED"/>
    <property type="match status" value="1"/>
</dbReference>
<evidence type="ECO:0000256" key="9">
    <source>
        <dbReference type="ARBA" id="ARBA00031636"/>
    </source>
</evidence>
<dbReference type="GO" id="GO:0005886">
    <property type="term" value="C:plasma membrane"/>
    <property type="evidence" value="ECO:0007669"/>
    <property type="project" value="UniProtKB-SubCell"/>
</dbReference>
<evidence type="ECO:0000313" key="11">
    <source>
        <dbReference type="EMBL" id="ROQ01380.1"/>
    </source>
</evidence>
<dbReference type="PIRSF" id="PIRSF006603">
    <property type="entry name" value="DinF"/>
    <property type="match status" value="1"/>
</dbReference>
<accession>A0A3N1MF72</accession>
<evidence type="ECO:0000256" key="6">
    <source>
        <dbReference type="ARBA" id="ARBA00022989"/>
    </source>
</evidence>
<keyword evidence="12" id="KW-1185">Reference proteome</keyword>
<dbReference type="GO" id="GO:0015297">
    <property type="term" value="F:antiporter activity"/>
    <property type="evidence" value="ECO:0007669"/>
    <property type="project" value="UniProtKB-KW"/>
</dbReference>
<dbReference type="Proteomes" id="UP000278222">
    <property type="component" value="Unassembled WGS sequence"/>
</dbReference>
<dbReference type="Pfam" id="PF01554">
    <property type="entry name" value="MatE"/>
    <property type="match status" value="2"/>
</dbReference>
<proteinExistence type="predicted"/>
<dbReference type="InterPro" id="IPR050222">
    <property type="entry name" value="MATE_MdtK"/>
</dbReference>
<evidence type="ECO:0000256" key="3">
    <source>
        <dbReference type="ARBA" id="ARBA00022449"/>
    </source>
</evidence>
<feature type="transmembrane region" description="Helical" evidence="10">
    <location>
        <begin position="333"/>
        <end position="358"/>
    </location>
</feature>
<comment type="caution">
    <text evidence="11">The sequence shown here is derived from an EMBL/GenBank/DDBJ whole genome shotgun (WGS) entry which is preliminary data.</text>
</comment>
<dbReference type="NCBIfam" id="TIGR00797">
    <property type="entry name" value="matE"/>
    <property type="match status" value="1"/>
</dbReference>
<dbReference type="GO" id="GO:0042910">
    <property type="term" value="F:xenobiotic transmembrane transporter activity"/>
    <property type="evidence" value="ECO:0007669"/>
    <property type="project" value="InterPro"/>
</dbReference>
<keyword evidence="6 10" id="KW-1133">Transmembrane helix</keyword>
<dbReference type="PANTHER" id="PTHR43298">
    <property type="entry name" value="MULTIDRUG RESISTANCE PROTEIN NORM-RELATED"/>
    <property type="match status" value="1"/>
</dbReference>
<evidence type="ECO:0000256" key="2">
    <source>
        <dbReference type="ARBA" id="ARBA00022448"/>
    </source>
</evidence>
<organism evidence="11 12">
    <name type="scientific">Stella humosa</name>
    <dbReference type="NCBI Taxonomy" id="94"/>
    <lineage>
        <taxon>Bacteria</taxon>
        <taxon>Pseudomonadati</taxon>
        <taxon>Pseudomonadota</taxon>
        <taxon>Alphaproteobacteria</taxon>
        <taxon>Rhodospirillales</taxon>
        <taxon>Stellaceae</taxon>
        <taxon>Stella</taxon>
    </lineage>
</organism>
<dbReference type="RefSeq" id="WP_123688147.1">
    <property type="nucleotide sequence ID" value="NZ_AP019700.1"/>
</dbReference>
<dbReference type="AlphaFoldDB" id="A0A3N1MF72"/>
<evidence type="ECO:0000256" key="10">
    <source>
        <dbReference type="SAM" id="Phobius"/>
    </source>
</evidence>
<reference evidence="11 12" key="1">
    <citation type="submission" date="2018-11" db="EMBL/GenBank/DDBJ databases">
        <title>Genomic Encyclopedia of Type Strains, Phase IV (KMG-IV): sequencing the most valuable type-strain genomes for metagenomic binning, comparative biology and taxonomic classification.</title>
        <authorList>
            <person name="Goeker M."/>
        </authorList>
    </citation>
    <scope>NUCLEOTIDE SEQUENCE [LARGE SCALE GENOMIC DNA]</scope>
    <source>
        <strain evidence="11 12">DSM 5900</strain>
    </source>
</reference>
<keyword evidence="5 10" id="KW-0812">Transmembrane</keyword>
<feature type="transmembrane region" description="Helical" evidence="10">
    <location>
        <begin position="410"/>
        <end position="432"/>
    </location>
</feature>
<dbReference type="InterPro" id="IPR048279">
    <property type="entry name" value="MdtK-like"/>
</dbReference>
<evidence type="ECO:0000313" key="12">
    <source>
        <dbReference type="Proteomes" id="UP000278222"/>
    </source>
</evidence>
<gene>
    <name evidence="11" type="ORF">EDC65_0558</name>
</gene>
<evidence type="ECO:0000256" key="5">
    <source>
        <dbReference type="ARBA" id="ARBA00022692"/>
    </source>
</evidence>
<keyword evidence="7" id="KW-0406">Ion transport</keyword>
<evidence type="ECO:0000256" key="8">
    <source>
        <dbReference type="ARBA" id="ARBA00023136"/>
    </source>
</evidence>
<evidence type="ECO:0000256" key="4">
    <source>
        <dbReference type="ARBA" id="ARBA00022475"/>
    </source>
</evidence>
<keyword evidence="2" id="KW-0813">Transport</keyword>
<sequence>MTANRDSIVPHSQRPGISATAVEVRALLALAAPLTLTNLAQIAIMTTDVVMIGTLGPHALAASALGSALMFTLWMFGVGVVTAVAPFVAQARGRGRDIQGESRRTFQQGLWAATIVALPCVGLLMLAGPLLLAMGQEPTLVADTEIYLQSLMWCLPPSLWFITMRTFLSAIERTRPAVLVTIAAIFFNAFGNWVLIHGELGFPALGLLGAGLASTLACLFMAVALGVVFLVEPGLRRYRVWAGFGRRDWARLRDLLAVGVPIGAMMTLECALFSGATLAMGLIGAEAVAAHQIALQCASVTFMIPLGIGQAATVRVGVAAGRGDAGGVARAGWTALVLGAGIMATAALGFLLLAGPIIGLFLDSAQPDAAVTVAYAIGFLFFAAIFQLADGAQVIAAGALRGLKDTRVPMLIAGAGYWGVGGVLGLVLAFPLGWGGNGIWLGLTLGLAVVAILLVLRFAERTRRSRRLSGNDLAGLGAQPVVVEVP</sequence>
<comment type="subcellular location">
    <subcellularLocation>
        <location evidence="1">Cell inner membrane</location>
        <topology evidence="1">Multi-pass membrane protein</topology>
    </subcellularLocation>
</comment>
<feature type="transmembrane region" description="Helical" evidence="10">
    <location>
        <begin position="64"/>
        <end position="89"/>
    </location>
</feature>
<dbReference type="GO" id="GO:0006811">
    <property type="term" value="P:monoatomic ion transport"/>
    <property type="evidence" value="ECO:0007669"/>
    <property type="project" value="UniProtKB-KW"/>
</dbReference>
<feature type="transmembrane region" description="Helical" evidence="10">
    <location>
        <begin position="176"/>
        <end position="196"/>
    </location>
</feature>
<keyword evidence="8 10" id="KW-0472">Membrane</keyword>
<feature type="transmembrane region" description="Helical" evidence="10">
    <location>
        <begin position="24"/>
        <end position="44"/>
    </location>
</feature>
<feature type="transmembrane region" description="Helical" evidence="10">
    <location>
        <begin position="289"/>
        <end position="312"/>
    </location>
</feature>
<feature type="transmembrane region" description="Helical" evidence="10">
    <location>
        <begin position="202"/>
        <end position="231"/>
    </location>
</feature>
<protein>
    <recommendedName>
        <fullName evidence="9">Multidrug-efflux transporter</fullName>
    </recommendedName>
</protein>
<feature type="transmembrane region" description="Helical" evidence="10">
    <location>
        <begin position="370"/>
        <end position="389"/>
    </location>
</feature>
<keyword evidence="4" id="KW-1003">Cell membrane</keyword>
<dbReference type="InterPro" id="IPR002528">
    <property type="entry name" value="MATE_fam"/>
</dbReference>
<feature type="transmembrane region" description="Helical" evidence="10">
    <location>
        <begin position="110"/>
        <end position="134"/>
    </location>
</feature>
<name>A0A3N1MF72_9PROT</name>
<dbReference type="OrthoDB" id="9780160at2"/>
<dbReference type="CDD" id="cd13131">
    <property type="entry name" value="MATE_NorM_like"/>
    <property type="match status" value="1"/>
</dbReference>
<feature type="transmembrane region" description="Helical" evidence="10">
    <location>
        <begin position="146"/>
        <end position="164"/>
    </location>
</feature>
<evidence type="ECO:0000256" key="7">
    <source>
        <dbReference type="ARBA" id="ARBA00023065"/>
    </source>
</evidence>
<feature type="transmembrane region" description="Helical" evidence="10">
    <location>
        <begin position="438"/>
        <end position="459"/>
    </location>
</feature>
<evidence type="ECO:0000256" key="1">
    <source>
        <dbReference type="ARBA" id="ARBA00004429"/>
    </source>
</evidence>
<keyword evidence="3" id="KW-0050">Antiport</keyword>
<dbReference type="EMBL" id="RJKX01000011">
    <property type="protein sequence ID" value="ROQ01380.1"/>
    <property type="molecule type" value="Genomic_DNA"/>
</dbReference>